<evidence type="ECO:0000313" key="3">
    <source>
        <dbReference type="EMBL" id="MFC6081837.1"/>
    </source>
</evidence>
<name>A0ABW1NIF9_9ACTN</name>
<protein>
    <submittedName>
        <fullName evidence="3">DUF6286 domain-containing protein</fullName>
    </submittedName>
</protein>
<dbReference type="Proteomes" id="UP001596137">
    <property type="component" value="Unassembled WGS sequence"/>
</dbReference>
<dbReference type="EMBL" id="JBHSRF010000012">
    <property type="protein sequence ID" value="MFC6081837.1"/>
    <property type="molecule type" value="Genomic_DNA"/>
</dbReference>
<feature type="domain" description="DUF6286" evidence="2">
    <location>
        <begin position="81"/>
        <end position="185"/>
    </location>
</feature>
<evidence type="ECO:0000259" key="2">
    <source>
        <dbReference type="Pfam" id="PF19803"/>
    </source>
</evidence>
<comment type="caution">
    <text evidence="3">The sequence shown here is derived from an EMBL/GenBank/DDBJ whole genome shotgun (WGS) entry which is preliminary data.</text>
</comment>
<reference evidence="4" key="1">
    <citation type="journal article" date="2019" name="Int. J. Syst. Evol. Microbiol.">
        <title>The Global Catalogue of Microorganisms (GCM) 10K type strain sequencing project: providing services to taxonomists for standard genome sequencing and annotation.</title>
        <authorList>
            <consortium name="The Broad Institute Genomics Platform"/>
            <consortium name="The Broad Institute Genome Sequencing Center for Infectious Disease"/>
            <person name="Wu L."/>
            <person name="Ma J."/>
        </authorList>
    </citation>
    <scope>NUCLEOTIDE SEQUENCE [LARGE SCALE GENOMIC DNA]</scope>
    <source>
        <strain evidence="4">JCM 30346</strain>
    </source>
</reference>
<accession>A0ABW1NIF9</accession>
<keyword evidence="1" id="KW-0472">Membrane</keyword>
<keyword evidence="1" id="KW-0812">Transmembrane</keyword>
<feature type="transmembrane region" description="Helical" evidence="1">
    <location>
        <begin position="21"/>
        <end position="47"/>
    </location>
</feature>
<feature type="transmembrane region" description="Helical" evidence="1">
    <location>
        <begin position="67"/>
        <end position="92"/>
    </location>
</feature>
<dbReference type="Pfam" id="PF19803">
    <property type="entry name" value="DUF6286"/>
    <property type="match status" value="1"/>
</dbReference>
<sequence>MSTSDRGAWRHAARAFRPHRTIPAIVVAALLAAAAILTLVGAIAATAGSPVRLPALERTMGWAAANWADPATLVASSLACLAGLVLLGFGLIPGRPRLIPLASADPNSVVGITPGAARRHLASVADQVDGVSRARVRLGRRRLDVRVTTPLREPGDLPERVTATMEHHLEELAPLRPPRVRVDVRHRGH</sequence>
<keyword evidence="1" id="KW-1133">Transmembrane helix</keyword>
<dbReference type="InterPro" id="IPR046253">
    <property type="entry name" value="DUF6286"/>
</dbReference>
<evidence type="ECO:0000313" key="4">
    <source>
        <dbReference type="Proteomes" id="UP001596137"/>
    </source>
</evidence>
<gene>
    <name evidence="3" type="ORF">ACFP1K_11775</name>
</gene>
<keyword evidence="4" id="KW-1185">Reference proteome</keyword>
<evidence type="ECO:0000256" key="1">
    <source>
        <dbReference type="SAM" id="Phobius"/>
    </source>
</evidence>
<proteinExistence type="predicted"/>
<dbReference type="RefSeq" id="WP_380750604.1">
    <property type="nucleotide sequence ID" value="NZ_JBHSRF010000012.1"/>
</dbReference>
<organism evidence="3 4">
    <name type="scientific">Sphaerisporangium aureirubrum</name>
    <dbReference type="NCBI Taxonomy" id="1544736"/>
    <lineage>
        <taxon>Bacteria</taxon>
        <taxon>Bacillati</taxon>
        <taxon>Actinomycetota</taxon>
        <taxon>Actinomycetes</taxon>
        <taxon>Streptosporangiales</taxon>
        <taxon>Streptosporangiaceae</taxon>
        <taxon>Sphaerisporangium</taxon>
    </lineage>
</organism>